<keyword evidence="2" id="KW-1185">Reference proteome</keyword>
<sequence length="114" mass="12560">MPQGDLLYAPRGYDRVLGQEPGRRLVELHRAGDRHPCQGQRGEGLRHRADLEERVGARCPAIGPSGGSRRRVCDLSVGYDGDGDADLPSGKPLRGRQGERVEVLNFVHVRILRA</sequence>
<protein>
    <submittedName>
        <fullName evidence="1">Uncharacterized protein</fullName>
    </submittedName>
</protein>
<accession>A0ABQ3F373</accession>
<evidence type="ECO:0000313" key="1">
    <source>
        <dbReference type="EMBL" id="GHB75380.1"/>
    </source>
</evidence>
<dbReference type="Proteomes" id="UP000642673">
    <property type="component" value="Unassembled WGS sequence"/>
</dbReference>
<reference evidence="2" key="1">
    <citation type="journal article" date="2019" name="Int. J. Syst. Evol. Microbiol.">
        <title>The Global Catalogue of Microorganisms (GCM) 10K type strain sequencing project: providing services to taxonomists for standard genome sequencing and annotation.</title>
        <authorList>
            <consortium name="The Broad Institute Genomics Platform"/>
            <consortium name="The Broad Institute Genome Sequencing Center for Infectious Disease"/>
            <person name="Wu L."/>
            <person name="Ma J."/>
        </authorList>
    </citation>
    <scope>NUCLEOTIDE SEQUENCE [LARGE SCALE GENOMIC DNA]</scope>
    <source>
        <strain evidence="2">JCM 4738</strain>
    </source>
</reference>
<organism evidence="1 2">
    <name type="scientific">Streptomyces cirratus</name>
    <dbReference type="NCBI Taxonomy" id="68187"/>
    <lineage>
        <taxon>Bacteria</taxon>
        <taxon>Bacillati</taxon>
        <taxon>Actinomycetota</taxon>
        <taxon>Actinomycetes</taxon>
        <taxon>Kitasatosporales</taxon>
        <taxon>Streptomycetaceae</taxon>
        <taxon>Streptomyces</taxon>
    </lineage>
</organism>
<comment type="caution">
    <text evidence="1">The sequence shown here is derived from an EMBL/GenBank/DDBJ whole genome shotgun (WGS) entry which is preliminary data.</text>
</comment>
<proteinExistence type="predicted"/>
<dbReference type="EMBL" id="BMVP01000013">
    <property type="protein sequence ID" value="GHB75380.1"/>
    <property type="molecule type" value="Genomic_DNA"/>
</dbReference>
<evidence type="ECO:0000313" key="2">
    <source>
        <dbReference type="Proteomes" id="UP000642673"/>
    </source>
</evidence>
<gene>
    <name evidence="1" type="ORF">GCM10010347_52180</name>
</gene>
<name>A0ABQ3F373_9ACTN</name>